<dbReference type="InterPro" id="IPR047854">
    <property type="entry name" value="RFC_lid"/>
</dbReference>
<dbReference type="CDD" id="cd18140">
    <property type="entry name" value="HLD_clamp_RFC"/>
    <property type="match status" value="1"/>
</dbReference>
<dbReference type="Pfam" id="PF08542">
    <property type="entry name" value="Rep_fac_C"/>
    <property type="match status" value="1"/>
</dbReference>
<keyword evidence="5" id="KW-0067">ATP-binding</keyword>
<sequence>AHDIMVKRLSYICEEENVKYEDGALEVVIETSEGDLRRAITTLQSAARLRSGENIKRQDVYEITGVIPEKWLDELFIVCATDSYEKLSDFLNSMMIEGYSASQIMNQIHDRIISHDRLADLQKAAIFERLAICDHRLLEGGDEFLQVLDLCCTIMKQLCHST</sequence>
<dbReference type="SUPFAM" id="SSF52540">
    <property type="entry name" value="P-loop containing nucleoside triphosphate hydrolases"/>
    <property type="match status" value="1"/>
</dbReference>
<dbReference type="InterPro" id="IPR013748">
    <property type="entry name" value="Rep_factorC_C"/>
</dbReference>
<evidence type="ECO:0000256" key="1">
    <source>
        <dbReference type="ARBA" id="ARBA00004123"/>
    </source>
</evidence>
<keyword evidence="3" id="KW-0235">DNA replication</keyword>
<dbReference type="FunFam" id="1.10.8.60:FF:000032">
    <property type="entry name" value="Replication factor C subunit 4"/>
    <property type="match status" value="1"/>
</dbReference>
<dbReference type="FunFam" id="1.20.272.10:FF:000011">
    <property type="entry name" value="Replication factor C subunit 2"/>
    <property type="match status" value="1"/>
</dbReference>
<evidence type="ECO:0000256" key="2">
    <source>
        <dbReference type="ARBA" id="ARBA00005378"/>
    </source>
</evidence>
<dbReference type="PANTHER" id="PTHR11669">
    <property type="entry name" value="REPLICATION FACTOR C / DNA POLYMERASE III GAMMA-TAU SUBUNIT"/>
    <property type="match status" value="1"/>
</dbReference>
<organism evidence="8 9">
    <name type="scientific">Cherax quadricarinatus</name>
    <name type="common">Australian red claw crayfish</name>
    <dbReference type="NCBI Taxonomy" id="27406"/>
    <lineage>
        <taxon>Eukaryota</taxon>
        <taxon>Metazoa</taxon>
        <taxon>Ecdysozoa</taxon>
        <taxon>Arthropoda</taxon>
        <taxon>Crustacea</taxon>
        <taxon>Multicrustacea</taxon>
        <taxon>Malacostraca</taxon>
        <taxon>Eumalacostraca</taxon>
        <taxon>Eucarida</taxon>
        <taxon>Decapoda</taxon>
        <taxon>Pleocyemata</taxon>
        <taxon>Astacidea</taxon>
        <taxon>Parastacoidea</taxon>
        <taxon>Parastacidae</taxon>
        <taxon>Cherax</taxon>
    </lineage>
</organism>
<keyword evidence="9" id="KW-1185">Reference proteome</keyword>
<dbReference type="GO" id="GO:0003677">
    <property type="term" value="F:DNA binding"/>
    <property type="evidence" value="ECO:0007669"/>
    <property type="project" value="InterPro"/>
</dbReference>
<dbReference type="InterPro" id="IPR050238">
    <property type="entry name" value="DNA_Rep/Repair_Clamp_Loader"/>
</dbReference>
<keyword evidence="4" id="KW-0547">Nucleotide-binding</keyword>
<dbReference type="GO" id="GO:0006261">
    <property type="term" value="P:DNA-templated DNA replication"/>
    <property type="evidence" value="ECO:0007669"/>
    <property type="project" value="TreeGrafter"/>
</dbReference>
<name>A0AAW0Y459_CHEQU</name>
<dbReference type="PANTHER" id="PTHR11669:SF20">
    <property type="entry name" value="REPLICATION FACTOR C SUBUNIT 4"/>
    <property type="match status" value="1"/>
</dbReference>
<dbReference type="GO" id="GO:0005634">
    <property type="term" value="C:nucleus"/>
    <property type="evidence" value="ECO:0007669"/>
    <property type="project" value="UniProtKB-SubCell"/>
</dbReference>
<dbReference type="Proteomes" id="UP001445076">
    <property type="component" value="Unassembled WGS sequence"/>
</dbReference>
<protein>
    <recommendedName>
        <fullName evidence="7">Replication factor C C-terminal domain-containing protein</fullName>
    </recommendedName>
</protein>
<dbReference type="InterPro" id="IPR027417">
    <property type="entry name" value="P-loop_NTPase"/>
</dbReference>
<evidence type="ECO:0000256" key="3">
    <source>
        <dbReference type="ARBA" id="ARBA00022705"/>
    </source>
</evidence>
<gene>
    <name evidence="8" type="ORF">OTU49_016446</name>
</gene>
<comment type="subcellular location">
    <subcellularLocation>
        <location evidence="1">Nucleus</location>
    </subcellularLocation>
</comment>
<dbReference type="InterPro" id="IPR008921">
    <property type="entry name" value="DNA_pol3_clamp-load_cplx_C"/>
</dbReference>
<comment type="similarity">
    <text evidence="2">Belongs to the activator 1 small subunits family.</text>
</comment>
<dbReference type="GO" id="GO:0005663">
    <property type="term" value="C:DNA replication factor C complex"/>
    <property type="evidence" value="ECO:0007669"/>
    <property type="project" value="TreeGrafter"/>
</dbReference>
<dbReference type="GO" id="GO:0003689">
    <property type="term" value="F:DNA clamp loader activity"/>
    <property type="evidence" value="ECO:0007669"/>
    <property type="project" value="TreeGrafter"/>
</dbReference>
<dbReference type="Gene3D" id="1.20.272.10">
    <property type="match status" value="1"/>
</dbReference>
<feature type="non-terminal residue" evidence="8">
    <location>
        <position position="1"/>
    </location>
</feature>
<accession>A0AAW0Y459</accession>
<reference evidence="8 9" key="1">
    <citation type="journal article" date="2024" name="BMC Genomics">
        <title>Genome assembly of redclaw crayfish (Cherax quadricarinatus) provides insights into its immune adaptation and hypoxia tolerance.</title>
        <authorList>
            <person name="Liu Z."/>
            <person name="Zheng J."/>
            <person name="Li H."/>
            <person name="Fang K."/>
            <person name="Wang S."/>
            <person name="He J."/>
            <person name="Zhou D."/>
            <person name="Weng S."/>
            <person name="Chi M."/>
            <person name="Gu Z."/>
            <person name="He J."/>
            <person name="Li F."/>
            <person name="Wang M."/>
        </authorList>
    </citation>
    <scope>NUCLEOTIDE SEQUENCE [LARGE SCALE GENOMIC DNA]</scope>
    <source>
        <strain evidence="8">ZL_2023a</strain>
    </source>
</reference>
<dbReference type="GO" id="GO:0005524">
    <property type="term" value="F:ATP binding"/>
    <property type="evidence" value="ECO:0007669"/>
    <property type="project" value="UniProtKB-KW"/>
</dbReference>
<dbReference type="Pfam" id="PF21960">
    <property type="entry name" value="RCF1-5-like_lid"/>
    <property type="match status" value="1"/>
</dbReference>
<evidence type="ECO:0000256" key="5">
    <source>
        <dbReference type="ARBA" id="ARBA00022840"/>
    </source>
</evidence>
<evidence type="ECO:0000313" key="9">
    <source>
        <dbReference type="Proteomes" id="UP001445076"/>
    </source>
</evidence>
<dbReference type="EMBL" id="JARKIK010000014">
    <property type="protein sequence ID" value="KAK8747549.1"/>
    <property type="molecule type" value="Genomic_DNA"/>
</dbReference>
<feature type="domain" description="Replication factor C C-terminal" evidence="7">
    <location>
        <begin position="68"/>
        <end position="152"/>
    </location>
</feature>
<dbReference type="GO" id="GO:0006281">
    <property type="term" value="P:DNA repair"/>
    <property type="evidence" value="ECO:0007669"/>
    <property type="project" value="TreeGrafter"/>
</dbReference>
<dbReference type="Gene3D" id="1.10.8.60">
    <property type="match status" value="1"/>
</dbReference>
<dbReference type="AlphaFoldDB" id="A0AAW0Y459"/>
<evidence type="ECO:0000256" key="6">
    <source>
        <dbReference type="ARBA" id="ARBA00023242"/>
    </source>
</evidence>
<evidence type="ECO:0000259" key="7">
    <source>
        <dbReference type="Pfam" id="PF08542"/>
    </source>
</evidence>
<dbReference type="SUPFAM" id="SSF48019">
    <property type="entry name" value="post-AAA+ oligomerization domain-like"/>
    <property type="match status" value="1"/>
</dbReference>
<proteinExistence type="inferred from homology"/>
<keyword evidence="6" id="KW-0539">Nucleus</keyword>
<evidence type="ECO:0000313" key="8">
    <source>
        <dbReference type="EMBL" id="KAK8747549.1"/>
    </source>
</evidence>
<comment type="caution">
    <text evidence="8">The sequence shown here is derived from an EMBL/GenBank/DDBJ whole genome shotgun (WGS) entry which is preliminary data.</text>
</comment>
<evidence type="ECO:0000256" key="4">
    <source>
        <dbReference type="ARBA" id="ARBA00022741"/>
    </source>
</evidence>